<gene>
    <name evidence="4" type="ORF">SLS62_000231</name>
</gene>
<dbReference type="PANTHER" id="PTHR22946:SF13">
    <property type="entry name" value="ALPHA_BETA HYDROLASE PSOB"/>
    <property type="match status" value="1"/>
</dbReference>
<keyword evidence="1" id="KW-0378">Hydrolase</keyword>
<dbReference type="EMBL" id="JAKJXP020000001">
    <property type="protein sequence ID" value="KAK7757853.1"/>
    <property type="molecule type" value="Genomic_DNA"/>
</dbReference>
<dbReference type="Gene3D" id="3.40.50.1820">
    <property type="entry name" value="alpha/beta hydrolase"/>
    <property type="match status" value="1"/>
</dbReference>
<evidence type="ECO:0000256" key="2">
    <source>
        <dbReference type="ARBA" id="ARBA00038115"/>
    </source>
</evidence>
<name>A0AAN9VCY6_9PEZI</name>
<dbReference type="AlphaFoldDB" id="A0AAN9VCY6"/>
<keyword evidence="5" id="KW-1185">Reference proteome</keyword>
<protein>
    <recommendedName>
        <fullName evidence="3">AB hydrolase-1 domain-containing protein</fullName>
    </recommendedName>
</protein>
<comment type="caution">
    <text evidence="4">The sequence shown here is derived from an EMBL/GenBank/DDBJ whole genome shotgun (WGS) entry which is preliminary data.</text>
</comment>
<dbReference type="InterPro" id="IPR050261">
    <property type="entry name" value="FrsA_esterase"/>
</dbReference>
<evidence type="ECO:0000313" key="4">
    <source>
        <dbReference type="EMBL" id="KAK7757853.1"/>
    </source>
</evidence>
<dbReference type="PANTHER" id="PTHR22946">
    <property type="entry name" value="DIENELACTONE HYDROLASE DOMAIN-CONTAINING PROTEIN-RELATED"/>
    <property type="match status" value="1"/>
</dbReference>
<dbReference type="InterPro" id="IPR029058">
    <property type="entry name" value="AB_hydrolase_fold"/>
</dbReference>
<dbReference type="Proteomes" id="UP001320420">
    <property type="component" value="Unassembled WGS sequence"/>
</dbReference>
<evidence type="ECO:0000313" key="5">
    <source>
        <dbReference type="Proteomes" id="UP001320420"/>
    </source>
</evidence>
<dbReference type="Gene3D" id="1.20.1440.110">
    <property type="entry name" value="acylaminoacyl peptidase"/>
    <property type="match status" value="1"/>
</dbReference>
<feature type="domain" description="AB hydrolase-1" evidence="3">
    <location>
        <begin position="67"/>
        <end position="277"/>
    </location>
</feature>
<sequence length="320" mass="36115">MHRFFRGDFFNFEVIRLLGTTRYGGADVAEVLEAVGNIRENDPITWHKAWSEQAKRTGGLAHEAEEHGHRHAAKMALLRASNYTLFTFEGPGQGLTLHEKEIPMRPDWEVLSDLVLDYLFKWAEDRNIALDPDRVAVAGASLAGYFALRASAGTRYKACVAIDPVQDLWEFATDHVSPGFLGLWNRGWIADWVVDKMIILGTRFSFQMRWEIYTTARFLGVTTPTEILRTMKQFTLRTDRGSRLDEVKCPVLVAGAANSLYFDVDKHSLATYERLGAGIKELWVATHPGEGSLQAKMGALALCNQRVFQFLDKQFGISRT</sequence>
<evidence type="ECO:0000259" key="3">
    <source>
        <dbReference type="Pfam" id="PF12697"/>
    </source>
</evidence>
<dbReference type="GO" id="GO:0016787">
    <property type="term" value="F:hydrolase activity"/>
    <property type="evidence" value="ECO:0007669"/>
    <property type="project" value="UniProtKB-KW"/>
</dbReference>
<organism evidence="4 5">
    <name type="scientific">Diatrype stigma</name>
    <dbReference type="NCBI Taxonomy" id="117547"/>
    <lineage>
        <taxon>Eukaryota</taxon>
        <taxon>Fungi</taxon>
        <taxon>Dikarya</taxon>
        <taxon>Ascomycota</taxon>
        <taxon>Pezizomycotina</taxon>
        <taxon>Sordariomycetes</taxon>
        <taxon>Xylariomycetidae</taxon>
        <taxon>Xylariales</taxon>
        <taxon>Diatrypaceae</taxon>
        <taxon>Diatrype</taxon>
    </lineage>
</organism>
<dbReference type="InterPro" id="IPR000073">
    <property type="entry name" value="AB_hydrolase_1"/>
</dbReference>
<proteinExistence type="inferred from homology"/>
<evidence type="ECO:0000256" key="1">
    <source>
        <dbReference type="ARBA" id="ARBA00022801"/>
    </source>
</evidence>
<reference evidence="4 5" key="1">
    <citation type="submission" date="2024-02" db="EMBL/GenBank/DDBJ databases">
        <title>De novo assembly and annotation of 12 fungi associated with fruit tree decline syndrome in Ontario, Canada.</title>
        <authorList>
            <person name="Sulman M."/>
            <person name="Ellouze W."/>
            <person name="Ilyukhin E."/>
        </authorList>
    </citation>
    <scope>NUCLEOTIDE SEQUENCE [LARGE SCALE GENOMIC DNA]</scope>
    <source>
        <strain evidence="4 5">M11/M66-122</strain>
    </source>
</reference>
<dbReference type="SUPFAM" id="SSF53474">
    <property type="entry name" value="alpha/beta-Hydrolases"/>
    <property type="match status" value="1"/>
</dbReference>
<dbReference type="Pfam" id="PF12697">
    <property type="entry name" value="Abhydrolase_6"/>
    <property type="match status" value="1"/>
</dbReference>
<comment type="similarity">
    <text evidence="2">Belongs to the AB hydrolase superfamily. FUS2 hydrolase family.</text>
</comment>
<accession>A0AAN9VCY6</accession>